<evidence type="ECO:0000313" key="3">
    <source>
        <dbReference type="Proteomes" id="UP000681967"/>
    </source>
</evidence>
<comment type="caution">
    <text evidence="2">The sequence shown here is derived from an EMBL/GenBank/DDBJ whole genome shotgun (WGS) entry which is preliminary data.</text>
</comment>
<protein>
    <submittedName>
        <fullName evidence="2">Uncharacterized protein</fullName>
    </submittedName>
</protein>
<sequence length="23" mass="2358">MFSLIVNIPANANWAQNGVAVAG</sequence>
<evidence type="ECO:0000313" key="1">
    <source>
        <dbReference type="EMBL" id="CAF5125443.1"/>
    </source>
</evidence>
<dbReference type="EMBL" id="CAJOBI010263321">
    <property type="protein sequence ID" value="CAF5125443.1"/>
    <property type="molecule type" value="Genomic_DNA"/>
</dbReference>
<dbReference type="Proteomes" id="UP000676336">
    <property type="component" value="Unassembled WGS sequence"/>
</dbReference>
<name>A0A8S3GPX2_9BILA</name>
<dbReference type="EMBL" id="CAJOBH010277746">
    <property type="protein sequence ID" value="CAF5168972.1"/>
    <property type="molecule type" value="Genomic_DNA"/>
</dbReference>
<gene>
    <name evidence="2" type="ORF">BYL167_LOCUS76778</name>
    <name evidence="1" type="ORF">SMN809_LOCUS62728</name>
</gene>
<feature type="non-terminal residue" evidence="2">
    <location>
        <position position="23"/>
    </location>
</feature>
<organism evidence="2 3">
    <name type="scientific">Rotaria magnacalcarata</name>
    <dbReference type="NCBI Taxonomy" id="392030"/>
    <lineage>
        <taxon>Eukaryota</taxon>
        <taxon>Metazoa</taxon>
        <taxon>Spiralia</taxon>
        <taxon>Gnathifera</taxon>
        <taxon>Rotifera</taxon>
        <taxon>Eurotatoria</taxon>
        <taxon>Bdelloidea</taxon>
        <taxon>Philodinida</taxon>
        <taxon>Philodinidae</taxon>
        <taxon>Rotaria</taxon>
    </lineage>
</organism>
<proteinExistence type="predicted"/>
<evidence type="ECO:0000313" key="2">
    <source>
        <dbReference type="EMBL" id="CAF5168972.1"/>
    </source>
</evidence>
<dbReference type="AlphaFoldDB" id="A0A8S3GPX2"/>
<dbReference type="Proteomes" id="UP000681967">
    <property type="component" value="Unassembled WGS sequence"/>
</dbReference>
<reference evidence="2" key="1">
    <citation type="submission" date="2021-02" db="EMBL/GenBank/DDBJ databases">
        <authorList>
            <person name="Nowell W R."/>
        </authorList>
    </citation>
    <scope>NUCLEOTIDE SEQUENCE</scope>
</reference>
<accession>A0A8S3GPX2</accession>